<evidence type="ECO:0000313" key="11">
    <source>
        <dbReference type="EMBL" id="JAS89521.1"/>
    </source>
</evidence>
<feature type="transmembrane region" description="Helical" evidence="9">
    <location>
        <begin position="172"/>
        <end position="190"/>
    </location>
</feature>
<accession>A0A1B6IRG3</accession>
<gene>
    <name evidence="11" type="ORF">g.28657</name>
</gene>
<feature type="transmembrane region" description="Helical" evidence="9">
    <location>
        <begin position="105"/>
        <end position="123"/>
    </location>
</feature>
<dbReference type="EMBL" id="GECU01018185">
    <property type="protein sequence ID" value="JAS89521.1"/>
    <property type="molecule type" value="Transcribed_RNA"/>
</dbReference>
<evidence type="ECO:0000256" key="9">
    <source>
        <dbReference type="SAM" id="Phobius"/>
    </source>
</evidence>
<comment type="similarity">
    <text evidence="2">Belongs to the ABC transporter superfamily. ABCC family. Conjugate transporter (TC 3.A.1.208) subfamily.</text>
</comment>
<reference evidence="11" key="1">
    <citation type="submission" date="2015-11" db="EMBL/GenBank/DDBJ databases">
        <title>De novo transcriptome assembly of four potential Pierce s Disease insect vectors from Arizona vineyards.</title>
        <authorList>
            <person name="Tassone E.E."/>
        </authorList>
    </citation>
    <scope>NUCLEOTIDE SEQUENCE</scope>
</reference>
<dbReference type="PANTHER" id="PTHR24223:SF443">
    <property type="entry name" value="MULTIDRUG-RESISTANCE LIKE PROTEIN 1, ISOFORM I"/>
    <property type="match status" value="1"/>
</dbReference>
<keyword evidence="4" id="KW-0677">Repeat</keyword>
<dbReference type="GO" id="GO:0005524">
    <property type="term" value="F:ATP binding"/>
    <property type="evidence" value="ECO:0007669"/>
    <property type="project" value="UniProtKB-KW"/>
</dbReference>
<evidence type="ECO:0000256" key="7">
    <source>
        <dbReference type="ARBA" id="ARBA00022989"/>
    </source>
</evidence>
<dbReference type="GO" id="GO:0016020">
    <property type="term" value="C:membrane"/>
    <property type="evidence" value="ECO:0007669"/>
    <property type="project" value="InterPro"/>
</dbReference>
<keyword evidence="3 9" id="KW-0812">Transmembrane</keyword>
<dbReference type="GO" id="GO:0042626">
    <property type="term" value="F:ATPase-coupled transmembrane transporter activity"/>
    <property type="evidence" value="ECO:0007669"/>
    <property type="project" value="TreeGrafter"/>
</dbReference>
<comment type="subcellular location">
    <subcellularLocation>
        <location evidence="1">Endomembrane system</location>
        <topology evidence="1">Multi-pass membrane protein</topology>
    </subcellularLocation>
</comment>
<dbReference type="InterPro" id="IPR056227">
    <property type="entry name" value="TMD0_ABC"/>
</dbReference>
<dbReference type="Gene3D" id="1.20.1560.10">
    <property type="entry name" value="ABC transporter type 1, transmembrane domain"/>
    <property type="match status" value="1"/>
</dbReference>
<feature type="transmembrane region" description="Helical" evidence="9">
    <location>
        <begin position="135"/>
        <end position="152"/>
    </location>
</feature>
<keyword evidence="8 9" id="KW-0472">Membrane</keyword>
<name>A0A1B6IRG3_9HEMI</name>
<evidence type="ECO:0000256" key="2">
    <source>
        <dbReference type="ARBA" id="ARBA00009726"/>
    </source>
</evidence>
<evidence type="ECO:0000256" key="5">
    <source>
        <dbReference type="ARBA" id="ARBA00022741"/>
    </source>
</evidence>
<dbReference type="SUPFAM" id="SSF90123">
    <property type="entry name" value="ABC transporter transmembrane region"/>
    <property type="match status" value="1"/>
</dbReference>
<evidence type="ECO:0000256" key="6">
    <source>
        <dbReference type="ARBA" id="ARBA00022840"/>
    </source>
</evidence>
<feature type="transmembrane region" description="Helical" evidence="9">
    <location>
        <begin position="35"/>
        <end position="52"/>
    </location>
</feature>
<protein>
    <recommendedName>
        <fullName evidence="10">ABC transporter TMD0 domain-containing protein</fullName>
    </recommendedName>
</protein>
<dbReference type="Pfam" id="PF24357">
    <property type="entry name" value="TMD0_ABC"/>
    <property type="match status" value="1"/>
</dbReference>
<evidence type="ECO:0000256" key="1">
    <source>
        <dbReference type="ARBA" id="ARBA00004127"/>
    </source>
</evidence>
<evidence type="ECO:0000256" key="3">
    <source>
        <dbReference type="ARBA" id="ARBA00022692"/>
    </source>
</evidence>
<feature type="domain" description="ABC transporter TMD0" evidence="10">
    <location>
        <begin position="26"/>
        <end position="164"/>
    </location>
</feature>
<dbReference type="GO" id="GO:0012505">
    <property type="term" value="C:endomembrane system"/>
    <property type="evidence" value="ECO:0007669"/>
    <property type="project" value="UniProtKB-SubCell"/>
</dbReference>
<keyword evidence="7 9" id="KW-1133">Transmembrane helix</keyword>
<evidence type="ECO:0000256" key="8">
    <source>
        <dbReference type="ARBA" id="ARBA00023136"/>
    </source>
</evidence>
<dbReference type="InterPro" id="IPR036640">
    <property type="entry name" value="ABC1_TM_sf"/>
</dbReference>
<proteinExistence type="inferred from homology"/>
<evidence type="ECO:0000256" key="4">
    <source>
        <dbReference type="ARBA" id="ARBA00022737"/>
    </source>
</evidence>
<feature type="transmembrane region" description="Helical" evidence="9">
    <location>
        <begin position="73"/>
        <end position="93"/>
    </location>
</feature>
<evidence type="ECO:0000259" key="10">
    <source>
        <dbReference type="Pfam" id="PF24357"/>
    </source>
</evidence>
<dbReference type="InterPro" id="IPR050173">
    <property type="entry name" value="ABC_transporter_C-like"/>
</dbReference>
<feature type="transmembrane region" description="Helical" evidence="9">
    <location>
        <begin position="346"/>
        <end position="364"/>
    </location>
</feature>
<dbReference type="PANTHER" id="PTHR24223">
    <property type="entry name" value="ATP-BINDING CASSETTE SUB-FAMILY C"/>
    <property type="match status" value="1"/>
</dbReference>
<feature type="transmembrane region" description="Helical" evidence="9">
    <location>
        <begin position="313"/>
        <end position="334"/>
    </location>
</feature>
<keyword evidence="6" id="KW-0067">ATP-binding</keyword>
<sequence>MFSDEDGFCNSSFWDSTISWDTDNPRLPLCFEKTVLLWGPCLLLWLFTPLELSIIFRSKCRDVPWGFTNTTKLCLNLVLIVLSVTSFVWSLTLSMAGEKVYPVDLWTPAVTSATFVLTLVLLIWDMQRGLQSSAVLFLFWLILSTVGVAQFFTEFREAEYDDSEESLYRSLLYIFHYPLVVLMFLLNIFADPPPKVTDYPKSQKLCPEVQASFASRMIFGWFDQLIWKGYKKSLNVVDLWDLRYQDTSAQIVRRFERSWAKYYGEDTEAAASGLYKKLESYGTLKNTISVKKKRVTILWPIWGAFRSPIMSSAAIKIIGDIISFINPQILNLLIQFVDSKEYMWRGFAYAIGMFVTAELQSIFFHQQLMSMYRVGLNWRTAIMFAVYKKPARGTQWEKL</sequence>
<keyword evidence="5" id="KW-0547">Nucleotide-binding</keyword>
<dbReference type="AlphaFoldDB" id="A0A1B6IRG3"/>
<organism evidence="11">
    <name type="scientific">Homalodisca liturata</name>
    <dbReference type="NCBI Taxonomy" id="320908"/>
    <lineage>
        <taxon>Eukaryota</taxon>
        <taxon>Metazoa</taxon>
        <taxon>Ecdysozoa</taxon>
        <taxon>Arthropoda</taxon>
        <taxon>Hexapoda</taxon>
        <taxon>Insecta</taxon>
        <taxon>Pterygota</taxon>
        <taxon>Neoptera</taxon>
        <taxon>Paraneoptera</taxon>
        <taxon>Hemiptera</taxon>
        <taxon>Auchenorrhyncha</taxon>
        <taxon>Membracoidea</taxon>
        <taxon>Cicadellidae</taxon>
        <taxon>Cicadellinae</taxon>
        <taxon>Proconiini</taxon>
        <taxon>Homalodisca</taxon>
    </lineage>
</organism>